<evidence type="ECO:0000313" key="3">
    <source>
        <dbReference type="EMBL" id="QOZ68867.1"/>
    </source>
</evidence>
<dbReference type="EMBL" id="CP030050">
    <property type="protein sequence ID" value="QOZ68867.1"/>
    <property type="molecule type" value="Genomic_DNA"/>
</dbReference>
<dbReference type="AlphaFoldDB" id="A0AAE7NPS9"/>
<accession>A0AAE7NPS9</accession>
<gene>
    <name evidence="3" type="ORF">WN72_22975</name>
</gene>
<dbReference type="KEGG" id="barh:WN72_22975"/>
<proteinExistence type="predicted"/>
<protein>
    <submittedName>
        <fullName evidence="3">Uncharacterized protein</fullName>
    </submittedName>
</protein>
<evidence type="ECO:0000313" key="4">
    <source>
        <dbReference type="Proteomes" id="UP000594015"/>
    </source>
</evidence>
<evidence type="ECO:0000256" key="2">
    <source>
        <dbReference type="SAM" id="Phobius"/>
    </source>
</evidence>
<reference evidence="3 4" key="1">
    <citation type="submission" date="2018-06" db="EMBL/GenBank/DDBJ databases">
        <title>Comparative genomics of Bradyrhizobium nodulating Arachidis hypogaea.</title>
        <authorList>
            <person name="Li Y."/>
        </authorList>
    </citation>
    <scope>NUCLEOTIDE SEQUENCE [LARGE SCALE GENOMIC DNA]</scope>
    <source>
        <strain evidence="3 4">CCBAU 051107</strain>
    </source>
</reference>
<feature type="transmembrane region" description="Helical" evidence="2">
    <location>
        <begin position="6"/>
        <end position="34"/>
    </location>
</feature>
<dbReference type="RefSeq" id="WP_092220014.1">
    <property type="nucleotide sequence ID" value="NZ_CP030050.1"/>
</dbReference>
<name>A0AAE7NPS9_9BRAD</name>
<feature type="region of interest" description="Disordered" evidence="1">
    <location>
        <begin position="41"/>
        <end position="69"/>
    </location>
</feature>
<keyword evidence="2" id="KW-1133">Transmembrane helix</keyword>
<dbReference type="Proteomes" id="UP000594015">
    <property type="component" value="Chromosome"/>
</dbReference>
<evidence type="ECO:0000256" key="1">
    <source>
        <dbReference type="SAM" id="MobiDB-lite"/>
    </source>
</evidence>
<keyword evidence="2" id="KW-0812">Transmembrane</keyword>
<keyword evidence="2" id="KW-0472">Membrane</keyword>
<organism evidence="3 4">
    <name type="scientific">Bradyrhizobium arachidis</name>
    <dbReference type="NCBI Taxonomy" id="858423"/>
    <lineage>
        <taxon>Bacteria</taxon>
        <taxon>Pseudomonadati</taxon>
        <taxon>Pseudomonadota</taxon>
        <taxon>Alphaproteobacteria</taxon>
        <taxon>Hyphomicrobiales</taxon>
        <taxon>Nitrobacteraceae</taxon>
        <taxon>Bradyrhizobium</taxon>
    </lineage>
</organism>
<sequence length="69" mass="7975">MSMIIATAITIMVLLIEYWPVTLFALCFAVYLWVEAPDRRAAREGHKRNLEASARVKREEAEHRARLSC</sequence>